<dbReference type="InterPro" id="IPR011009">
    <property type="entry name" value="Kinase-like_dom_sf"/>
</dbReference>
<accession>A0A5P1FRL8</accession>
<dbReference type="EC" id="2.7.11.1" evidence="3"/>
<keyword evidence="16" id="KW-0675">Receptor</keyword>
<dbReference type="Pfam" id="PF00560">
    <property type="entry name" value="LRR_1"/>
    <property type="match status" value="9"/>
</dbReference>
<dbReference type="PROSITE" id="PS00108">
    <property type="entry name" value="PROTEIN_KINASE_ST"/>
    <property type="match status" value="1"/>
</dbReference>
<evidence type="ECO:0000256" key="14">
    <source>
        <dbReference type="ARBA" id="ARBA00022989"/>
    </source>
</evidence>
<dbReference type="InterPro" id="IPR050647">
    <property type="entry name" value="Plant_LRR-RLKs"/>
</dbReference>
<keyword evidence="6" id="KW-0433">Leucine-rich repeat</keyword>
<evidence type="ECO:0000256" key="17">
    <source>
        <dbReference type="ARBA" id="ARBA00023180"/>
    </source>
</evidence>
<keyword evidence="8 19" id="KW-0812">Transmembrane</keyword>
<dbReference type="FunFam" id="3.80.10.10:FF:000275">
    <property type="entry name" value="Leucine-rich repeat receptor-like protein kinase"/>
    <property type="match status" value="1"/>
</dbReference>
<reference evidence="23" key="1">
    <citation type="journal article" date="2017" name="Nat. Commun.">
        <title>The asparagus genome sheds light on the origin and evolution of a young Y chromosome.</title>
        <authorList>
            <person name="Harkess A."/>
            <person name="Zhou J."/>
            <person name="Xu C."/>
            <person name="Bowers J.E."/>
            <person name="Van der Hulst R."/>
            <person name="Ayyampalayam S."/>
            <person name="Mercati F."/>
            <person name="Riccardi P."/>
            <person name="McKain M.R."/>
            <person name="Kakrana A."/>
            <person name="Tang H."/>
            <person name="Ray J."/>
            <person name="Groenendijk J."/>
            <person name="Arikit S."/>
            <person name="Mathioni S.M."/>
            <person name="Nakano M."/>
            <person name="Shan H."/>
            <person name="Telgmann-Rauber A."/>
            <person name="Kanno A."/>
            <person name="Yue Z."/>
            <person name="Chen H."/>
            <person name="Li W."/>
            <person name="Chen Y."/>
            <person name="Xu X."/>
            <person name="Zhang Y."/>
            <person name="Luo S."/>
            <person name="Chen H."/>
            <person name="Gao J."/>
            <person name="Mao Z."/>
            <person name="Pires J.C."/>
            <person name="Luo M."/>
            <person name="Kudrna D."/>
            <person name="Wing R.A."/>
            <person name="Meyers B.C."/>
            <person name="Yi K."/>
            <person name="Kong H."/>
            <person name="Lavrijsen P."/>
            <person name="Sunseri F."/>
            <person name="Falavigna A."/>
            <person name="Ye Y."/>
            <person name="Leebens-Mack J.H."/>
            <person name="Chen G."/>
        </authorList>
    </citation>
    <scope>NUCLEOTIDE SEQUENCE [LARGE SCALE GENOMIC DNA]</scope>
    <source>
        <strain evidence="23">cv. DH0086</strain>
    </source>
</reference>
<evidence type="ECO:0000256" key="20">
    <source>
        <dbReference type="SAM" id="SignalP"/>
    </source>
</evidence>
<evidence type="ECO:0000256" key="10">
    <source>
        <dbReference type="ARBA" id="ARBA00022737"/>
    </source>
</evidence>
<dbReference type="InterPro" id="IPR008271">
    <property type="entry name" value="Ser/Thr_kinase_AS"/>
</dbReference>
<dbReference type="InterPro" id="IPR003591">
    <property type="entry name" value="Leu-rich_rpt_typical-subtyp"/>
</dbReference>
<evidence type="ECO:0000256" key="15">
    <source>
        <dbReference type="ARBA" id="ARBA00023136"/>
    </source>
</evidence>
<dbReference type="Pfam" id="PF08263">
    <property type="entry name" value="LRRNT_2"/>
    <property type="match status" value="1"/>
</dbReference>
<dbReference type="FunFam" id="3.80.10.10:FF:000288">
    <property type="entry name" value="LRR receptor-like serine/threonine-protein kinase EFR"/>
    <property type="match status" value="1"/>
</dbReference>
<evidence type="ECO:0000313" key="23">
    <source>
        <dbReference type="Proteomes" id="UP000243459"/>
    </source>
</evidence>
<dbReference type="GO" id="GO:0005524">
    <property type="term" value="F:ATP binding"/>
    <property type="evidence" value="ECO:0007669"/>
    <property type="project" value="UniProtKB-UniRule"/>
</dbReference>
<dbReference type="Gene3D" id="3.80.10.10">
    <property type="entry name" value="Ribonuclease Inhibitor"/>
    <property type="match status" value="3"/>
</dbReference>
<dbReference type="SUPFAM" id="SSF52047">
    <property type="entry name" value="RNI-like"/>
    <property type="match status" value="1"/>
</dbReference>
<dbReference type="Pfam" id="PF00069">
    <property type="entry name" value="Pkinase"/>
    <property type="match status" value="1"/>
</dbReference>
<dbReference type="InterPro" id="IPR032675">
    <property type="entry name" value="LRR_dom_sf"/>
</dbReference>
<keyword evidence="15 19" id="KW-0472">Membrane</keyword>
<comment type="similarity">
    <text evidence="2">Belongs to the protein kinase superfamily. Ser/Thr protein kinase family.</text>
</comment>
<keyword evidence="10" id="KW-0677">Repeat</keyword>
<dbReference type="GO" id="GO:0005886">
    <property type="term" value="C:plasma membrane"/>
    <property type="evidence" value="ECO:0007669"/>
    <property type="project" value="UniProtKB-SubCell"/>
</dbReference>
<keyword evidence="7" id="KW-0808">Transferase</keyword>
<dbReference type="SMART" id="SM00369">
    <property type="entry name" value="LRR_TYP"/>
    <property type="match status" value="12"/>
</dbReference>
<evidence type="ECO:0000256" key="4">
    <source>
        <dbReference type="ARBA" id="ARBA00022475"/>
    </source>
</evidence>
<dbReference type="SMART" id="SM00220">
    <property type="entry name" value="S_TKc"/>
    <property type="match status" value="1"/>
</dbReference>
<evidence type="ECO:0000256" key="18">
    <source>
        <dbReference type="PROSITE-ProRule" id="PRU10141"/>
    </source>
</evidence>
<dbReference type="GO" id="GO:0004674">
    <property type="term" value="F:protein serine/threonine kinase activity"/>
    <property type="evidence" value="ECO:0007669"/>
    <property type="project" value="UniProtKB-KW"/>
</dbReference>
<evidence type="ECO:0000256" key="2">
    <source>
        <dbReference type="ARBA" id="ARBA00008684"/>
    </source>
</evidence>
<dbReference type="FunFam" id="3.80.10.10:FF:000383">
    <property type="entry name" value="Leucine-rich repeat receptor protein kinase EMS1"/>
    <property type="match status" value="1"/>
</dbReference>
<dbReference type="PANTHER" id="PTHR48056:SF89">
    <property type="entry name" value="OS06G0585982 PROTEIN"/>
    <property type="match status" value="1"/>
</dbReference>
<dbReference type="InterPro" id="IPR017441">
    <property type="entry name" value="Protein_kinase_ATP_BS"/>
</dbReference>
<keyword evidence="4" id="KW-1003">Cell membrane</keyword>
<evidence type="ECO:0000256" key="12">
    <source>
        <dbReference type="ARBA" id="ARBA00022777"/>
    </source>
</evidence>
<feature type="binding site" evidence="18">
    <location>
        <position position="856"/>
    </location>
    <ligand>
        <name>ATP</name>
        <dbReference type="ChEBI" id="CHEBI:30616"/>
    </ligand>
</feature>
<dbReference type="PROSITE" id="PS00107">
    <property type="entry name" value="PROTEIN_KINASE_ATP"/>
    <property type="match status" value="1"/>
</dbReference>
<evidence type="ECO:0000256" key="5">
    <source>
        <dbReference type="ARBA" id="ARBA00022527"/>
    </source>
</evidence>
<feature type="domain" description="Protein kinase" evidence="21">
    <location>
        <begin position="826"/>
        <end position="1098"/>
    </location>
</feature>
<dbReference type="PROSITE" id="PS50011">
    <property type="entry name" value="PROTEIN_KINASE_DOM"/>
    <property type="match status" value="1"/>
</dbReference>
<comment type="subcellular location">
    <subcellularLocation>
        <location evidence="1">Cell membrane</location>
        <topology evidence="1">Single-pass type I membrane protein</topology>
    </subcellularLocation>
</comment>
<keyword evidence="9 20" id="KW-0732">Signal</keyword>
<keyword evidence="12" id="KW-0418">Kinase</keyword>
<keyword evidence="13 18" id="KW-0067">ATP-binding</keyword>
<evidence type="ECO:0000256" key="13">
    <source>
        <dbReference type="ARBA" id="ARBA00022840"/>
    </source>
</evidence>
<dbReference type="PANTHER" id="PTHR48056">
    <property type="entry name" value="LRR RECEPTOR-LIKE SERINE/THREONINE-PROTEIN KINASE-RELATED"/>
    <property type="match status" value="1"/>
</dbReference>
<keyword evidence="11 18" id="KW-0547">Nucleotide-binding</keyword>
<evidence type="ECO:0000256" key="8">
    <source>
        <dbReference type="ARBA" id="ARBA00022692"/>
    </source>
</evidence>
<name>A0A5P1FRL8_ASPOF</name>
<feature type="chain" id="PRO_5024466956" description="non-specific serine/threonine protein kinase" evidence="20">
    <location>
        <begin position="23"/>
        <end position="1098"/>
    </location>
</feature>
<dbReference type="FunFam" id="3.80.10.10:FF:000299">
    <property type="entry name" value="Piriformospora indica-insensitive protein 2"/>
    <property type="match status" value="1"/>
</dbReference>
<protein>
    <recommendedName>
        <fullName evidence="3">non-specific serine/threonine protein kinase</fullName>
        <ecNumber evidence="3">2.7.11.1</ecNumber>
    </recommendedName>
</protein>
<dbReference type="AlphaFoldDB" id="A0A5P1FRL8"/>
<evidence type="ECO:0000256" key="11">
    <source>
        <dbReference type="ARBA" id="ARBA00022741"/>
    </source>
</evidence>
<dbReference type="InterPro" id="IPR000719">
    <property type="entry name" value="Prot_kinase_dom"/>
</dbReference>
<dbReference type="Gene3D" id="1.10.510.10">
    <property type="entry name" value="Transferase(Phosphotransferase) domain 1"/>
    <property type="match status" value="1"/>
</dbReference>
<keyword evidence="17" id="KW-0325">Glycoprotein</keyword>
<keyword evidence="14 19" id="KW-1133">Transmembrane helix</keyword>
<feature type="signal peptide" evidence="20">
    <location>
        <begin position="1"/>
        <end position="22"/>
    </location>
</feature>
<dbReference type="SUPFAM" id="SSF56112">
    <property type="entry name" value="Protein kinase-like (PK-like)"/>
    <property type="match status" value="1"/>
</dbReference>
<dbReference type="OMA" id="LMSKSEW"/>
<dbReference type="FunFam" id="3.30.200.20:FF:000432">
    <property type="entry name" value="LRR receptor-like serine/threonine-protein kinase EFR"/>
    <property type="match status" value="1"/>
</dbReference>
<sequence length="1098" mass="118374">MKLPSIHLLLIQLVLLQCFAAASQPSNATDKFTLLALKSSISGRLLASWNDSILYCQWIGVRCSEKHPGRVTAIDLVSLNLAGSITPSIANLTFLQSLNLANNNLIGRIPVEISSLHRLKYLNLSMNSLEGEIPHSISNLSSIRTISLKGNRLQGEIPSNLKSCLNLQILVLSNNQLNGEIPGELASIANLSYLDLGTNNLVGSIPPSLGNLSSLLAIDLSNNTLTGRIPSSFGQLSSLVFLYLNNNKLVGKILPLDNLTSTAYINLSYNNLTGGIPPSFGNLSSLISIDLTVNLLSASIPASLGNLPSLTSLSLTGNAFSGPIPSSIGCLPSLSFLALSHNQLSGKVPSSIYNSSILQHLGLADNQLADTLPSDLGQKLPALQSLILYYNGFHGLLPMSLANASGLSDIELTGNTFSGTIPSNLGNLQNLYWLNLDRNEFDARDIGGWSFLDSLVNCSELQALSLDYNGPKGLGGVMPKSVANLSTNLQWLALGGNKISGRIPEEIGNLASLTVLGMDENFLSGGIPASIGQIQSLQELYLSGNKLSGTIPSSLGNLTQLNKLLIGENALEGSIPPILGNCQALRLLNLSYNQITGTIPKEIISISSLTEFVDLTHNFLTGPLPPEVGQLRNLVQFYASENNLSGEIPGSIGECELLGTLYMDHNHFQGPIPSSVSNLKGIQKLDVSHNNMSGHIPKFLQDFRFLEYLNLSFNNFEGELPTKGIFRNLSAVSVLGNNGLCGGESELHLPVCSSRTVGRKGDSQRRNTIILVSVASLCSMLLVCLLVAWYFSNHIRKDAGQSSESMEEGNLMKITYSEILKATDGLCPENLIGVGSFGSVYKGIMNFGEDEFVAIKVLNLQHKGATKSFMAECNALRSVRHRNLVKILTLCSSVDSKGNDFKALVFEYMPKGNLDKWLHPEGEEDDLRILSLEQRLNIAIDVAFALDYLHHHGPVPIVHCDLKPSNILLDDDMTAHVADFGLAKILEKTVANKVQTSTGSIGMKGTIGYVAPGIMKIVDPYLFQGENQNIRVEAEECLVSVLRIGLLCSRQSSGERMQMGDVVNEMQAARETFVGIGNHRKTGNKYNVKGESSSRCTL</sequence>
<dbReference type="Pfam" id="PF13855">
    <property type="entry name" value="LRR_8"/>
    <property type="match status" value="2"/>
</dbReference>
<evidence type="ECO:0000256" key="7">
    <source>
        <dbReference type="ARBA" id="ARBA00022679"/>
    </source>
</evidence>
<dbReference type="GO" id="GO:0033612">
    <property type="term" value="F:receptor serine/threonine kinase binding"/>
    <property type="evidence" value="ECO:0007669"/>
    <property type="project" value="TreeGrafter"/>
</dbReference>
<evidence type="ECO:0000256" key="6">
    <source>
        <dbReference type="ARBA" id="ARBA00022614"/>
    </source>
</evidence>
<dbReference type="Proteomes" id="UP000243459">
    <property type="component" value="Chromosome 1"/>
</dbReference>
<proteinExistence type="inferred from homology"/>
<dbReference type="Gramene" id="ONK80868">
    <property type="protein sequence ID" value="ONK80868"/>
    <property type="gene ID" value="A4U43_C01F22650"/>
</dbReference>
<keyword evidence="23" id="KW-1185">Reference proteome</keyword>
<dbReference type="EMBL" id="CM007381">
    <property type="protein sequence ID" value="ONK80868.1"/>
    <property type="molecule type" value="Genomic_DNA"/>
</dbReference>
<dbReference type="InterPro" id="IPR001611">
    <property type="entry name" value="Leu-rich_rpt"/>
</dbReference>
<evidence type="ECO:0000256" key="3">
    <source>
        <dbReference type="ARBA" id="ARBA00012513"/>
    </source>
</evidence>
<evidence type="ECO:0000256" key="16">
    <source>
        <dbReference type="ARBA" id="ARBA00023170"/>
    </source>
</evidence>
<gene>
    <name evidence="22" type="ORF">A4U43_C01F22650</name>
</gene>
<evidence type="ECO:0000256" key="9">
    <source>
        <dbReference type="ARBA" id="ARBA00022729"/>
    </source>
</evidence>
<keyword evidence="5" id="KW-0723">Serine/threonine-protein kinase</keyword>
<dbReference type="SUPFAM" id="SSF52058">
    <property type="entry name" value="L domain-like"/>
    <property type="match status" value="1"/>
</dbReference>
<evidence type="ECO:0000313" key="22">
    <source>
        <dbReference type="EMBL" id="ONK80868.1"/>
    </source>
</evidence>
<evidence type="ECO:0000259" key="21">
    <source>
        <dbReference type="PROSITE" id="PS50011"/>
    </source>
</evidence>
<organism evidence="22 23">
    <name type="scientific">Asparagus officinalis</name>
    <name type="common">Garden asparagus</name>
    <dbReference type="NCBI Taxonomy" id="4686"/>
    <lineage>
        <taxon>Eukaryota</taxon>
        <taxon>Viridiplantae</taxon>
        <taxon>Streptophyta</taxon>
        <taxon>Embryophyta</taxon>
        <taxon>Tracheophyta</taxon>
        <taxon>Spermatophyta</taxon>
        <taxon>Magnoliopsida</taxon>
        <taxon>Liliopsida</taxon>
        <taxon>Asparagales</taxon>
        <taxon>Asparagaceae</taxon>
        <taxon>Asparagoideae</taxon>
        <taxon>Asparagus</taxon>
    </lineage>
</organism>
<evidence type="ECO:0000256" key="19">
    <source>
        <dbReference type="SAM" id="Phobius"/>
    </source>
</evidence>
<feature type="transmembrane region" description="Helical" evidence="19">
    <location>
        <begin position="769"/>
        <end position="791"/>
    </location>
</feature>
<evidence type="ECO:0000256" key="1">
    <source>
        <dbReference type="ARBA" id="ARBA00004251"/>
    </source>
</evidence>
<dbReference type="SMART" id="SM00365">
    <property type="entry name" value="LRR_SD22"/>
    <property type="match status" value="5"/>
</dbReference>
<dbReference type="InterPro" id="IPR013210">
    <property type="entry name" value="LRR_N_plant-typ"/>
</dbReference>